<gene>
    <name evidence="4" type="ORF">CH341_14815</name>
</gene>
<dbReference type="Gene3D" id="3.40.50.970">
    <property type="match status" value="1"/>
</dbReference>
<reference evidence="4 5" key="1">
    <citation type="submission" date="2017-07" db="EMBL/GenBank/DDBJ databases">
        <title>Draft Genome Sequences of Select Purple Nonsulfur Bacteria.</title>
        <authorList>
            <person name="Lasarre B."/>
            <person name="Mckinlay J.B."/>
        </authorList>
    </citation>
    <scope>NUCLEOTIDE SEQUENCE [LARGE SCALE GENOMIC DNA]</scope>
    <source>
        <strain evidence="4 5">DSM 5909</strain>
    </source>
</reference>
<feature type="domain" description="Pyruvate/ketoisovalerate oxidoreductase catalytic" evidence="2">
    <location>
        <begin position="22"/>
        <end position="188"/>
    </location>
</feature>
<name>A0A327KWR3_9BRAD</name>
<dbReference type="SUPFAM" id="SSF52518">
    <property type="entry name" value="Thiamin diphosphate-binding fold (THDP-binding)"/>
    <property type="match status" value="1"/>
</dbReference>
<sequence length="615" mass="67355">MPAATPISSINNFVVRFANVNGSGSASANELFARAVLRMGVPVAARNIFPSNIQGLPTWYEVRVSQAGWLGARGGCDLMVAMNPQTFDKDVASIEPGGYLVYDSTKPLPPSRLRSDITVVGVPLTAMCNARWPEPRLRQLFKNMVYLGALSALLDMDPAAIEALISEQFKGKEKLIAPNIGAVKLGREWALENIPCPLGVRLKSVDAVGDRIFIDGNAAAALGAVYGGATVCAWYPLTPSSSLADAFTRYCGKLRIDPETGKKKYAIIQAEDELASIGIVIGAAWNGARAFTATSGPGISLMQEFIGLAYFAEIPAVLFDVQRGGPSTGMPTRTQQSDLLSCAYASHGDTKHVLLLPADPAEAFDFGADAFDLADRLQTPIFVMLDLDIGMNRHLCRPFAWDDARTYDRGKVMTAEELDEGRDFGRYLDVDGDGIPYRTYPGTHPTKGAYFTRGTSRDRYARYTEEGGPYVDNMERLLEKFETAKTLVPRPVRKNADQPTRHGVIYYGSTSPPMDEAISLLEARGLRLDRLRVRAFPFHQDVVDFVMEHDRVFVVEQNRDAQLRTLMISECGLDPARLVPLLHYDGTPITARFIADAIGEHLDARKVTPLRKVGA</sequence>
<dbReference type="Pfam" id="PF01558">
    <property type="entry name" value="POR"/>
    <property type="match status" value="1"/>
</dbReference>
<dbReference type="InterPro" id="IPR029061">
    <property type="entry name" value="THDP-binding"/>
</dbReference>
<dbReference type="InterPro" id="IPR019752">
    <property type="entry name" value="Pyrv/ketoisovalerate_OxRed_cat"/>
</dbReference>
<dbReference type="CDD" id="cd07034">
    <property type="entry name" value="TPP_PYR_PFOR_IOR-alpha_like"/>
    <property type="match status" value="1"/>
</dbReference>
<dbReference type="EMBL" id="NPEX01000093">
    <property type="protein sequence ID" value="RAI43350.1"/>
    <property type="molecule type" value="Genomic_DNA"/>
</dbReference>
<dbReference type="InterPro" id="IPR002869">
    <property type="entry name" value="Pyrv_flavodox_OxRed_cen"/>
</dbReference>
<dbReference type="Gene3D" id="3.40.50.920">
    <property type="match status" value="1"/>
</dbReference>
<dbReference type="InterPro" id="IPR002880">
    <property type="entry name" value="Pyrv_Fd/Flavodoxin_OxRdtase_N"/>
</dbReference>
<comment type="caution">
    <text evidence="4">The sequence shown here is derived from an EMBL/GenBank/DDBJ whole genome shotgun (WGS) entry which is preliminary data.</text>
</comment>
<dbReference type="AlphaFoldDB" id="A0A327KWR3"/>
<proteinExistence type="predicted"/>
<keyword evidence="1" id="KW-0560">Oxidoreductase</keyword>
<dbReference type="Gene3D" id="3.40.920.10">
    <property type="entry name" value="Pyruvate-ferredoxin oxidoreductase, PFOR, domain III"/>
    <property type="match status" value="1"/>
</dbReference>
<evidence type="ECO:0000259" key="2">
    <source>
        <dbReference type="Pfam" id="PF01558"/>
    </source>
</evidence>
<keyword evidence="5" id="KW-1185">Reference proteome</keyword>
<evidence type="ECO:0000256" key="1">
    <source>
        <dbReference type="ARBA" id="ARBA00023002"/>
    </source>
</evidence>
<dbReference type="InterPro" id="IPR050722">
    <property type="entry name" value="Pyruvate:ferred/Flavod_OxRd"/>
</dbReference>
<evidence type="ECO:0000313" key="4">
    <source>
        <dbReference type="EMBL" id="RAI43350.1"/>
    </source>
</evidence>
<protein>
    <submittedName>
        <fullName evidence="4">Ferredoxin oxidoreductase</fullName>
    </submittedName>
</protein>
<dbReference type="FunFam" id="3.40.50.970:FF:000022">
    <property type="entry name" value="2-oxoglutarate ferredoxin oxidoreductase alpha subunit"/>
    <property type="match status" value="1"/>
</dbReference>
<dbReference type="Proteomes" id="UP000249130">
    <property type="component" value="Unassembled WGS sequence"/>
</dbReference>
<feature type="domain" description="Pyruvate flavodoxin/ferredoxin oxidoreductase pyrimidine binding" evidence="3">
    <location>
        <begin position="223"/>
        <end position="388"/>
    </location>
</feature>
<dbReference type="InterPro" id="IPR022367">
    <property type="entry name" value="2-oxoacid/accept_OxRdtase_asu"/>
</dbReference>
<dbReference type="Pfam" id="PF01855">
    <property type="entry name" value="POR_N"/>
    <property type="match status" value="1"/>
</dbReference>
<evidence type="ECO:0000259" key="3">
    <source>
        <dbReference type="Pfam" id="PF01855"/>
    </source>
</evidence>
<dbReference type="RefSeq" id="WP_111419794.1">
    <property type="nucleotide sequence ID" value="NZ_NPEX01000093.1"/>
</dbReference>
<dbReference type="GO" id="GO:0006979">
    <property type="term" value="P:response to oxidative stress"/>
    <property type="evidence" value="ECO:0007669"/>
    <property type="project" value="TreeGrafter"/>
</dbReference>
<evidence type="ECO:0000313" key="5">
    <source>
        <dbReference type="Proteomes" id="UP000249130"/>
    </source>
</evidence>
<organism evidence="4 5">
    <name type="scientific">Rhodoplanes roseus</name>
    <dbReference type="NCBI Taxonomy" id="29409"/>
    <lineage>
        <taxon>Bacteria</taxon>
        <taxon>Pseudomonadati</taxon>
        <taxon>Pseudomonadota</taxon>
        <taxon>Alphaproteobacteria</taxon>
        <taxon>Hyphomicrobiales</taxon>
        <taxon>Nitrobacteraceae</taxon>
        <taxon>Rhodoplanes</taxon>
    </lineage>
</organism>
<dbReference type="InterPro" id="IPR009014">
    <property type="entry name" value="Transketo_C/PFOR_II"/>
</dbReference>
<accession>A0A327KWR3</accession>
<dbReference type="GO" id="GO:0016903">
    <property type="term" value="F:oxidoreductase activity, acting on the aldehyde or oxo group of donors"/>
    <property type="evidence" value="ECO:0007669"/>
    <property type="project" value="InterPro"/>
</dbReference>
<dbReference type="SUPFAM" id="SSF52922">
    <property type="entry name" value="TK C-terminal domain-like"/>
    <property type="match status" value="1"/>
</dbReference>
<dbReference type="NCBIfam" id="TIGR03710">
    <property type="entry name" value="OAFO_sf"/>
    <property type="match status" value="1"/>
</dbReference>
<dbReference type="OrthoDB" id="9794954at2"/>
<dbReference type="PANTHER" id="PTHR32154">
    <property type="entry name" value="PYRUVATE-FLAVODOXIN OXIDOREDUCTASE-RELATED"/>
    <property type="match status" value="1"/>
</dbReference>
<dbReference type="SUPFAM" id="SSF53323">
    <property type="entry name" value="Pyruvate-ferredoxin oxidoreductase, PFOR, domain III"/>
    <property type="match status" value="1"/>
</dbReference>
<dbReference type="PANTHER" id="PTHR32154:SF29">
    <property type="entry name" value="BLR6743 PROTEIN"/>
    <property type="match status" value="1"/>
</dbReference>